<feature type="transmembrane region" description="Helical" evidence="1">
    <location>
        <begin position="59"/>
        <end position="83"/>
    </location>
</feature>
<keyword evidence="1" id="KW-1133">Transmembrane helix</keyword>
<evidence type="ECO:0000313" key="3">
    <source>
        <dbReference type="Proteomes" id="UP001316384"/>
    </source>
</evidence>
<proteinExistence type="predicted"/>
<dbReference type="Proteomes" id="UP001316384">
    <property type="component" value="Chromosome"/>
</dbReference>
<gene>
    <name evidence="2" type="ORF">NP048_04525</name>
</gene>
<reference evidence="2 3" key="1">
    <citation type="submission" date="2022-07" db="EMBL/GenBank/DDBJ databases">
        <title>Novel species in genus cellulomonas.</title>
        <authorList>
            <person name="Ye L."/>
        </authorList>
    </citation>
    <scope>NUCLEOTIDE SEQUENCE [LARGE SCALE GENOMIC DNA]</scope>
    <source>
        <strain evidence="3">zg-B89</strain>
    </source>
</reference>
<keyword evidence="1" id="KW-0812">Transmembrane</keyword>
<protein>
    <submittedName>
        <fullName evidence="2">Uncharacterized protein</fullName>
    </submittedName>
</protein>
<dbReference type="RefSeq" id="WP_227578304.1">
    <property type="nucleotide sequence ID" value="NZ_CP101987.1"/>
</dbReference>
<accession>A0ABY5KQP7</accession>
<keyword evidence="3" id="KW-1185">Reference proteome</keyword>
<dbReference type="EMBL" id="CP101987">
    <property type="protein sequence ID" value="UUI72725.1"/>
    <property type="molecule type" value="Genomic_DNA"/>
</dbReference>
<feature type="transmembrane region" description="Helical" evidence="1">
    <location>
        <begin position="95"/>
        <end position="119"/>
    </location>
</feature>
<evidence type="ECO:0000256" key="1">
    <source>
        <dbReference type="SAM" id="Phobius"/>
    </source>
</evidence>
<name>A0ABY5KQP7_9CELL</name>
<keyword evidence="1" id="KW-0472">Membrane</keyword>
<sequence length="225" mass="23354">MQPTPAGTTRAGRREVGTVVLVAVLLLVWVAVAGSHWSWALASLGVLPDDLLVLTWRRGFVPVVYGLGALVAIPLTVVAAIGIARRRGARGAACAGVGSVALVLAVAAADVVVAGPVGYGTRVAFEVHRPAYEAVVAQLGDVSVGTADGYGRYLPLPEGYGPLTVRGTVDVGEDHVFFPQWTGIPDDAGGFFHMRSGSPAGLDMRGWACADPVHLDDDWWACGMG</sequence>
<evidence type="ECO:0000313" key="2">
    <source>
        <dbReference type="EMBL" id="UUI72725.1"/>
    </source>
</evidence>
<feature type="transmembrane region" description="Helical" evidence="1">
    <location>
        <begin position="19"/>
        <end position="39"/>
    </location>
</feature>
<organism evidence="2 3">
    <name type="scientific">Cellulomonas xiejunii</name>
    <dbReference type="NCBI Taxonomy" id="2968083"/>
    <lineage>
        <taxon>Bacteria</taxon>
        <taxon>Bacillati</taxon>
        <taxon>Actinomycetota</taxon>
        <taxon>Actinomycetes</taxon>
        <taxon>Micrococcales</taxon>
        <taxon>Cellulomonadaceae</taxon>
        <taxon>Cellulomonas</taxon>
    </lineage>
</organism>